<gene>
    <name evidence="10" type="ORF">ADK75_17360</name>
</gene>
<proteinExistence type="predicted"/>
<dbReference type="Gene3D" id="1.20.144.10">
    <property type="entry name" value="Phosphatidic acid phosphatase type 2/haloperoxidase"/>
    <property type="match status" value="1"/>
</dbReference>
<evidence type="ECO:0000256" key="3">
    <source>
        <dbReference type="ARBA" id="ARBA00022692"/>
    </source>
</evidence>
<feature type="transmembrane region" description="Helical" evidence="8">
    <location>
        <begin position="171"/>
        <end position="193"/>
    </location>
</feature>
<keyword evidence="4" id="KW-0378">Hydrolase</keyword>
<comment type="subcellular location">
    <subcellularLocation>
        <location evidence="1">Cell membrane</location>
        <topology evidence="1">Multi-pass membrane protein</topology>
    </subcellularLocation>
</comment>
<dbReference type="SMART" id="SM00014">
    <property type="entry name" value="acidPPc"/>
    <property type="match status" value="1"/>
</dbReference>
<dbReference type="GO" id="GO:0005886">
    <property type="term" value="C:plasma membrane"/>
    <property type="evidence" value="ECO:0007669"/>
    <property type="project" value="UniProtKB-SubCell"/>
</dbReference>
<accession>A0A0L8ML60</accession>
<feature type="transmembrane region" description="Helical" evidence="8">
    <location>
        <begin position="40"/>
        <end position="57"/>
    </location>
</feature>
<evidence type="ECO:0000313" key="11">
    <source>
        <dbReference type="Proteomes" id="UP000037084"/>
    </source>
</evidence>
<dbReference type="RefSeq" id="WP_053171988.1">
    <property type="nucleotide sequence ID" value="NZ_LGUV01000210.1"/>
</dbReference>
<evidence type="ECO:0000256" key="5">
    <source>
        <dbReference type="ARBA" id="ARBA00022989"/>
    </source>
</evidence>
<evidence type="ECO:0000259" key="9">
    <source>
        <dbReference type="SMART" id="SM00014"/>
    </source>
</evidence>
<evidence type="ECO:0000256" key="7">
    <source>
        <dbReference type="SAM" id="MobiDB-lite"/>
    </source>
</evidence>
<evidence type="ECO:0000256" key="1">
    <source>
        <dbReference type="ARBA" id="ARBA00004651"/>
    </source>
</evidence>
<sequence>MAGLTTGGPNVDVSLLYGINGAARHAPAWLDRAVSLAGEYGILLALVLLVLWCWHGARRQDEATAVEACAALVWAPLAAGLALLVNVPLREFVGRPRPFMQHEGLQVLDSGLGAGLGHTEFSFVSGHTTLAMALGVGLFVANRRFGLLGIGLAFAEGLCRVYMGVHYPTDVIGAFALGTAVVLLLAPLAMAALNPAVRAVARSRRAGWLVRARGGALPRPVDLPQAQTPPAGQRTHESDLAA</sequence>
<dbReference type="InterPro" id="IPR000326">
    <property type="entry name" value="PAP2/HPO"/>
</dbReference>
<feature type="domain" description="Phosphatidic acid phosphatase type 2/haloperoxidase" evidence="9">
    <location>
        <begin position="71"/>
        <end position="186"/>
    </location>
</feature>
<dbReference type="InterPro" id="IPR036938">
    <property type="entry name" value="PAP2/HPO_sf"/>
</dbReference>
<keyword evidence="6 8" id="KW-0472">Membrane</keyword>
<name>A0A0L8ML60_STRVG</name>
<evidence type="ECO:0000256" key="6">
    <source>
        <dbReference type="ARBA" id="ARBA00023136"/>
    </source>
</evidence>
<keyword evidence="3 8" id="KW-0812">Transmembrane</keyword>
<dbReference type="SUPFAM" id="SSF48317">
    <property type="entry name" value="Acid phosphatase/Vanadium-dependent haloperoxidase"/>
    <property type="match status" value="1"/>
</dbReference>
<dbReference type="OrthoDB" id="5289372at2"/>
<dbReference type="PANTHER" id="PTHR14969">
    <property type="entry name" value="SPHINGOSINE-1-PHOSPHATE PHOSPHOHYDROLASE"/>
    <property type="match status" value="1"/>
</dbReference>
<evidence type="ECO:0000256" key="2">
    <source>
        <dbReference type="ARBA" id="ARBA00022475"/>
    </source>
</evidence>
<evidence type="ECO:0000256" key="4">
    <source>
        <dbReference type="ARBA" id="ARBA00022801"/>
    </source>
</evidence>
<keyword evidence="5 8" id="KW-1133">Transmembrane helix</keyword>
<feature type="transmembrane region" description="Helical" evidence="8">
    <location>
        <begin position="121"/>
        <end position="140"/>
    </location>
</feature>
<dbReference type="PATRIC" id="fig|1961.12.peg.3956"/>
<dbReference type="PANTHER" id="PTHR14969:SF62">
    <property type="entry name" value="DECAPRENYLPHOSPHORYL-5-PHOSPHORIBOSE PHOSPHATASE RV3807C-RELATED"/>
    <property type="match status" value="1"/>
</dbReference>
<feature type="region of interest" description="Disordered" evidence="7">
    <location>
        <begin position="219"/>
        <end position="242"/>
    </location>
</feature>
<feature type="transmembrane region" description="Helical" evidence="8">
    <location>
        <begin position="69"/>
        <end position="89"/>
    </location>
</feature>
<dbReference type="Pfam" id="PF01569">
    <property type="entry name" value="PAP2"/>
    <property type="match status" value="1"/>
</dbReference>
<dbReference type="Proteomes" id="UP000037084">
    <property type="component" value="Unassembled WGS sequence"/>
</dbReference>
<comment type="caution">
    <text evidence="10">The sequence shown here is derived from an EMBL/GenBank/DDBJ whole genome shotgun (WGS) entry which is preliminary data.</text>
</comment>
<dbReference type="GO" id="GO:0016787">
    <property type="term" value="F:hydrolase activity"/>
    <property type="evidence" value="ECO:0007669"/>
    <property type="project" value="UniProtKB-KW"/>
</dbReference>
<protein>
    <submittedName>
        <fullName evidence="10">Membrane protein</fullName>
    </submittedName>
</protein>
<dbReference type="AlphaFoldDB" id="A0A0L8ML60"/>
<evidence type="ECO:0000256" key="8">
    <source>
        <dbReference type="SAM" id="Phobius"/>
    </source>
</evidence>
<keyword evidence="2" id="KW-1003">Cell membrane</keyword>
<dbReference type="EMBL" id="LGUV01000210">
    <property type="protein sequence ID" value="KOG51142.1"/>
    <property type="molecule type" value="Genomic_DNA"/>
</dbReference>
<feature type="transmembrane region" description="Helical" evidence="8">
    <location>
        <begin position="147"/>
        <end position="165"/>
    </location>
</feature>
<reference evidence="11" key="1">
    <citation type="submission" date="2015-07" db="EMBL/GenBank/DDBJ databases">
        <authorList>
            <consortium name="Consortium for Microbial Forensics and Genomics (microFORGE)"/>
            <person name="Knight B.M."/>
            <person name="Roberts D.P."/>
            <person name="Lin D."/>
            <person name="Hari K."/>
            <person name="Fletcher J."/>
            <person name="Melcher U."/>
            <person name="Blagden T."/>
            <person name="Winegar R.A."/>
        </authorList>
    </citation>
    <scope>NUCLEOTIDE SEQUENCE [LARGE SCALE GENOMIC DNA]</scope>
    <source>
        <strain evidence="11">NRRL B-1447</strain>
    </source>
</reference>
<organism evidence="10 11">
    <name type="scientific">Streptomyces virginiae</name>
    <name type="common">Streptomyces cinnamonensis</name>
    <dbReference type="NCBI Taxonomy" id="1961"/>
    <lineage>
        <taxon>Bacteria</taxon>
        <taxon>Bacillati</taxon>
        <taxon>Actinomycetota</taxon>
        <taxon>Actinomycetes</taxon>
        <taxon>Kitasatosporales</taxon>
        <taxon>Streptomycetaceae</taxon>
        <taxon>Streptomyces</taxon>
    </lineage>
</organism>
<evidence type="ECO:0000313" key="10">
    <source>
        <dbReference type="EMBL" id="KOG51142.1"/>
    </source>
</evidence>